<dbReference type="EMBL" id="FOTF01000002">
    <property type="protein sequence ID" value="SFK80889.1"/>
    <property type="molecule type" value="Genomic_DNA"/>
</dbReference>
<keyword evidence="1" id="KW-0812">Transmembrane</keyword>
<gene>
    <name evidence="3" type="ORF">SAMN04488004_102184</name>
</gene>
<evidence type="ECO:0000313" key="4">
    <source>
        <dbReference type="Proteomes" id="UP000199550"/>
    </source>
</evidence>
<feature type="domain" description="TadE-like" evidence="2">
    <location>
        <begin position="19"/>
        <end position="61"/>
    </location>
</feature>
<dbReference type="STRING" id="195913.SAMN04488004_102184"/>
<name>A0A1I4CKS8_9RHOB</name>
<dbReference type="GeneID" id="97891079"/>
<organism evidence="3 4">
    <name type="scientific">Loktanella salsilacus</name>
    <dbReference type="NCBI Taxonomy" id="195913"/>
    <lineage>
        <taxon>Bacteria</taxon>
        <taxon>Pseudomonadati</taxon>
        <taxon>Pseudomonadota</taxon>
        <taxon>Alphaproteobacteria</taxon>
        <taxon>Rhodobacterales</taxon>
        <taxon>Roseobacteraceae</taxon>
        <taxon>Loktanella</taxon>
    </lineage>
</organism>
<keyword evidence="4" id="KW-1185">Reference proteome</keyword>
<reference evidence="3 4" key="1">
    <citation type="submission" date="2016-10" db="EMBL/GenBank/DDBJ databases">
        <authorList>
            <person name="de Groot N.N."/>
        </authorList>
    </citation>
    <scope>NUCLEOTIDE SEQUENCE [LARGE SCALE GENOMIC DNA]</scope>
    <source>
        <strain evidence="3 4">DSM 16199</strain>
    </source>
</reference>
<dbReference type="Proteomes" id="UP000199550">
    <property type="component" value="Unassembled WGS sequence"/>
</dbReference>
<accession>A0A1I4CKS8</accession>
<dbReference type="InterPro" id="IPR012495">
    <property type="entry name" value="TadE-like_dom"/>
</dbReference>
<feature type="transmembrane region" description="Helical" evidence="1">
    <location>
        <begin position="21"/>
        <end position="40"/>
    </location>
</feature>
<dbReference type="AlphaFoldDB" id="A0A1I4CKS8"/>
<evidence type="ECO:0000256" key="1">
    <source>
        <dbReference type="SAM" id="Phobius"/>
    </source>
</evidence>
<keyword evidence="1" id="KW-1133">Transmembrane helix</keyword>
<proteinExistence type="predicted"/>
<evidence type="ECO:0000259" key="2">
    <source>
        <dbReference type="Pfam" id="PF07811"/>
    </source>
</evidence>
<evidence type="ECO:0000313" key="3">
    <source>
        <dbReference type="EMBL" id="SFK80889.1"/>
    </source>
</evidence>
<dbReference type="RefSeq" id="WP_090185105.1">
    <property type="nucleotide sequence ID" value="NZ_CP072994.1"/>
</dbReference>
<dbReference type="Pfam" id="PF07811">
    <property type="entry name" value="TadE"/>
    <property type="match status" value="1"/>
</dbReference>
<dbReference type="OrthoDB" id="7856227at2"/>
<keyword evidence="1" id="KW-0472">Membrane</keyword>
<sequence>MTGTGIKRNLSRFAREESGAAMVEFAMVVGIFFIMVFQIIDFGIFTSNNLMAEKSTQIAARIATVRPAACAGVPDRYARGTASPAPRFGTSCGAVPNACAIPVTATCDGSVSNATASEIWERIGPTLPGGTKISDLKFIYAADTNLGYLGGPYVPRVTVELNLPAFQLSFPIGALANLAGGGTGGFTGHPQYRVFSITSPGEDLATGING</sequence>
<protein>
    <submittedName>
        <fullName evidence="3">TadE-like protein</fullName>
    </submittedName>
</protein>